<keyword evidence="3" id="KW-1185">Reference proteome</keyword>
<evidence type="ECO:0000256" key="2">
    <source>
        <dbReference type="ARBA" id="ARBA00023002"/>
    </source>
</evidence>
<dbReference type="PANTHER" id="PTHR24322">
    <property type="entry name" value="PKSB"/>
    <property type="match status" value="1"/>
</dbReference>
<dbReference type="GO" id="GO:0005811">
    <property type="term" value="C:lipid droplet"/>
    <property type="evidence" value="ECO:0007669"/>
    <property type="project" value="TreeGrafter"/>
</dbReference>
<dbReference type="SUPFAM" id="SSF51735">
    <property type="entry name" value="NAD(P)-binding Rossmann-fold domains"/>
    <property type="match status" value="1"/>
</dbReference>
<dbReference type="WBParaSite" id="Minc3s00415g11934">
    <property type="protein sequence ID" value="Minc3s00415g11934"/>
    <property type="gene ID" value="Minc3s00415g11934"/>
</dbReference>
<evidence type="ECO:0000313" key="3">
    <source>
        <dbReference type="Proteomes" id="UP000887563"/>
    </source>
</evidence>
<dbReference type="InterPro" id="IPR036291">
    <property type="entry name" value="NAD(P)-bd_dom_sf"/>
</dbReference>
<sequence length="102" mass="11637">MERNKSGQIVAICSIAGFFGETFGMAYCPTKFAVRGAMECLRMELRDKGLEEVIKCTTICPYFVRTPMILDKGLRPISRQNLNFFKLKFPNKFILDGFPLCL</sequence>
<proteinExistence type="inferred from homology"/>
<organism evidence="3 4">
    <name type="scientific">Meloidogyne incognita</name>
    <name type="common">Southern root-knot nematode worm</name>
    <name type="synonym">Oxyuris incognita</name>
    <dbReference type="NCBI Taxonomy" id="6306"/>
    <lineage>
        <taxon>Eukaryota</taxon>
        <taxon>Metazoa</taxon>
        <taxon>Ecdysozoa</taxon>
        <taxon>Nematoda</taxon>
        <taxon>Chromadorea</taxon>
        <taxon>Rhabditida</taxon>
        <taxon>Tylenchina</taxon>
        <taxon>Tylenchomorpha</taxon>
        <taxon>Tylenchoidea</taxon>
        <taxon>Meloidogynidae</taxon>
        <taxon>Meloidogyninae</taxon>
        <taxon>Meloidogyne</taxon>
        <taxon>Meloidogyne incognita group</taxon>
    </lineage>
</organism>
<comment type="similarity">
    <text evidence="1">Belongs to the short-chain dehydrogenases/reductases (SDR) family.</text>
</comment>
<dbReference type="PRINTS" id="PR00081">
    <property type="entry name" value="GDHRDH"/>
</dbReference>
<dbReference type="InterPro" id="IPR002347">
    <property type="entry name" value="SDR_fam"/>
</dbReference>
<dbReference type="AlphaFoldDB" id="A0A914LGS9"/>
<evidence type="ECO:0000256" key="1">
    <source>
        <dbReference type="ARBA" id="ARBA00006484"/>
    </source>
</evidence>
<dbReference type="Gene3D" id="3.40.50.720">
    <property type="entry name" value="NAD(P)-binding Rossmann-like Domain"/>
    <property type="match status" value="1"/>
</dbReference>
<reference evidence="4" key="1">
    <citation type="submission" date="2022-11" db="UniProtKB">
        <authorList>
            <consortium name="WormBaseParasite"/>
        </authorList>
    </citation>
    <scope>IDENTIFICATION</scope>
</reference>
<accession>A0A914LGS9</accession>
<name>A0A914LGS9_MELIC</name>
<dbReference type="PANTHER" id="PTHR24322:SF736">
    <property type="entry name" value="RETINOL DEHYDROGENASE 10"/>
    <property type="match status" value="1"/>
</dbReference>
<dbReference type="GO" id="GO:0016616">
    <property type="term" value="F:oxidoreductase activity, acting on the CH-OH group of donors, NAD or NADP as acceptor"/>
    <property type="evidence" value="ECO:0007669"/>
    <property type="project" value="TreeGrafter"/>
</dbReference>
<evidence type="ECO:0000313" key="4">
    <source>
        <dbReference type="WBParaSite" id="Minc3s00415g11934"/>
    </source>
</evidence>
<keyword evidence="2" id="KW-0560">Oxidoreductase</keyword>
<protein>
    <submittedName>
        <fullName evidence="4">Uncharacterized protein</fullName>
    </submittedName>
</protein>
<dbReference type="Proteomes" id="UP000887563">
    <property type="component" value="Unplaced"/>
</dbReference>
<dbReference type="Pfam" id="PF00106">
    <property type="entry name" value="adh_short"/>
    <property type="match status" value="1"/>
</dbReference>